<keyword evidence="1" id="KW-0175">Coiled coil</keyword>
<feature type="non-terminal residue" evidence="3">
    <location>
        <position position="1"/>
    </location>
</feature>
<accession>A0A699L313</accession>
<protein>
    <recommendedName>
        <fullName evidence="4">Integrase, catalytic region, zinc finger, CCHC-type, peptidase aspartic, catalytic</fullName>
    </recommendedName>
</protein>
<evidence type="ECO:0000256" key="1">
    <source>
        <dbReference type="SAM" id="Coils"/>
    </source>
</evidence>
<evidence type="ECO:0008006" key="4">
    <source>
        <dbReference type="Google" id="ProtNLM"/>
    </source>
</evidence>
<feature type="compositionally biased region" description="Polar residues" evidence="2">
    <location>
        <begin position="367"/>
        <end position="377"/>
    </location>
</feature>
<gene>
    <name evidence="3" type="ORF">Tci_690694</name>
</gene>
<feature type="coiled-coil region" evidence="1">
    <location>
        <begin position="139"/>
        <end position="192"/>
    </location>
</feature>
<dbReference type="AlphaFoldDB" id="A0A699L313"/>
<name>A0A699L313_TANCI</name>
<proteinExistence type="predicted"/>
<comment type="caution">
    <text evidence="3">The sequence shown here is derived from an EMBL/GenBank/DDBJ whole genome shotgun (WGS) entry which is preliminary data.</text>
</comment>
<organism evidence="3">
    <name type="scientific">Tanacetum cinerariifolium</name>
    <name type="common">Dalmatian daisy</name>
    <name type="synonym">Chrysanthemum cinerariifolium</name>
    <dbReference type="NCBI Taxonomy" id="118510"/>
    <lineage>
        <taxon>Eukaryota</taxon>
        <taxon>Viridiplantae</taxon>
        <taxon>Streptophyta</taxon>
        <taxon>Embryophyta</taxon>
        <taxon>Tracheophyta</taxon>
        <taxon>Spermatophyta</taxon>
        <taxon>Magnoliopsida</taxon>
        <taxon>eudicotyledons</taxon>
        <taxon>Gunneridae</taxon>
        <taxon>Pentapetalae</taxon>
        <taxon>asterids</taxon>
        <taxon>campanulids</taxon>
        <taxon>Asterales</taxon>
        <taxon>Asteraceae</taxon>
        <taxon>Asteroideae</taxon>
        <taxon>Anthemideae</taxon>
        <taxon>Anthemidinae</taxon>
        <taxon>Tanacetum</taxon>
    </lineage>
</organism>
<evidence type="ECO:0000313" key="3">
    <source>
        <dbReference type="EMBL" id="GFB18723.1"/>
    </source>
</evidence>
<sequence length="435" mass="50113">VNVIVHNTEDTLEIAEITRKKMNDKIKDPECMNRKVKIAPHDYLKKNFLATFTPQKQLTPEQIFWSQDLIMLKSKAIKEQTTVSRPIKTLIVKHDAIERRNLLIANDNLIAECLSKEVFSVATHFELNVAQFTEMHVANNIVEARCLELKDELANLRDKSHHDNQEELINHFSKLEVNHLNLQLKYQNLKDRIRNNPQTPDKDTPNFDSVFIIGKMQASLQGKDNVIRQLKKKISQLQEIRSDTDRTLKVRTSYSQINQLTEQVTNLQAQNDLFRAENDKIKQHYKELYDSLKITCAKHIEQNMRLALVHKTRSNEINNLLTFLSLGKRVKRCTNAGGSQPKSNTKKTRISPAKGVNKLPVEEQSRTNKSLLRNSNRVDSSSRIKRTVIKSNSDSICQKCNKFLISSNHDLCVVNYLQSVVAPPLFVIIVMLCEK</sequence>
<reference evidence="3" key="1">
    <citation type="journal article" date="2019" name="Sci. Rep.">
        <title>Draft genome of Tanacetum cinerariifolium, the natural source of mosquito coil.</title>
        <authorList>
            <person name="Yamashiro T."/>
            <person name="Shiraishi A."/>
            <person name="Satake H."/>
            <person name="Nakayama K."/>
        </authorList>
    </citation>
    <scope>NUCLEOTIDE SEQUENCE</scope>
</reference>
<feature type="region of interest" description="Disordered" evidence="2">
    <location>
        <begin position="334"/>
        <end position="377"/>
    </location>
</feature>
<dbReference type="EMBL" id="BKCJ010571004">
    <property type="protein sequence ID" value="GFB18723.1"/>
    <property type="molecule type" value="Genomic_DNA"/>
</dbReference>
<feature type="coiled-coil region" evidence="1">
    <location>
        <begin position="220"/>
        <end position="277"/>
    </location>
</feature>
<evidence type="ECO:0000256" key="2">
    <source>
        <dbReference type="SAM" id="MobiDB-lite"/>
    </source>
</evidence>